<evidence type="ECO:0000259" key="1">
    <source>
        <dbReference type="Pfam" id="PF01208"/>
    </source>
</evidence>
<name>X0YUL2_9ZZZZ</name>
<sequence length="185" mass="21048">LFDQYLEGHLRFIDRVLQGVGEYVDILVFSDDMGYNDGPWVSPDTFNEIFKPRYQRMYDFVHEKSNCKVFLHSCGSIMEIIPGLIDAGLDILNPVQTNACNMDPVKLKKEFGKYLTFWGGGVDTRHVLPAKTPEEVKEDVKKRIDILGKDGGFVFAAIHNIQSDCPPENIIAMLEAAYEFGFYNN</sequence>
<dbReference type="InterPro" id="IPR038071">
    <property type="entry name" value="UROD/MetE-like_sf"/>
</dbReference>
<dbReference type="AlphaFoldDB" id="X0YUL2"/>
<reference evidence="2" key="1">
    <citation type="journal article" date="2014" name="Front. Microbiol.">
        <title>High frequency of phylogenetically diverse reductive dehalogenase-homologous genes in deep subseafloor sedimentary metagenomes.</title>
        <authorList>
            <person name="Kawai M."/>
            <person name="Futagami T."/>
            <person name="Toyoda A."/>
            <person name="Takaki Y."/>
            <person name="Nishi S."/>
            <person name="Hori S."/>
            <person name="Arai W."/>
            <person name="Tsubouchi T."/>
            <person name="Morono Y."/>
            <person name="Uchiyama I."/>
            <person name="Ito T."/>
            <person name="Fujiyama A."/>
            <person name="Inagaki F."/>
            <person name="Takami H."/>
        </authorList>
    </citation>
    <scope>NUCLEOTIDE SEQUENCE</scope>
    <source>
        <strain evidence="2">Expedition CK06-06</strain>
    </source>
</reference>
<protein>
    <recommendedName>
        <fullName evidence="1">Uroporphyrinogen decarboxylase (URO-D) domain-containing protein</fullName>
    </recommendedName>
</protein>
<dbReference type="InterPro" id="IPR000257">
    <property type="entry name" value="Uroporphyrinogen_deCOase"/>
</dbReference>
<comment type="caution">
    <text evidence="2">The sequence shown here is derived from an EMBL/GenBank/DDBJ whole genome shotgun (WGS) entry which is preliminary data.</text>
</comment>
<feature type="non-terminal residue" evidence="2">
    <location>
        <position position="1"/>
    </location>
</feature>
<dbReference type="PANTHER" id="PTHR47099">
    <property type="entry name" value="METHYLCOBAMIDE:COM METHYLTRANSFERASE MTBA"/>
    <property type="match status" value="1"/>
</dbReference>
<evidence type="ECO:0000313" key="2">
    <source>
        <dbReference type="EMBL" id="GAG40326.1"/>
    </source>
</evidence>
<dbReference type="EMBL" id="BARS01047492">
    <property type="protein sequence ID" value="GAG40326.1"/>
    <property type="molecule type" value="Genomic_DNA"/>
</dbReference>
<dbReference type="PANTHER" id="PTHR47099:SF1">
    <property type="entry name" value="METHYLCOBAMIDE:COM METHYLTRANSFERASE MTBA"/>
    <property type="match status" value="1"/>
</dbReference>
<dbReference type="InterPro" id="IPR052024">
    <property type="entry name" value="Methanogen_methyltrans"/>
</dbReference>
<accession>X0YUL2</accession>
<proteinExistence type="predicted"/>
<dbReference type="GO" id="GO:0006779">
    <property type="term" value="P:porphyrin-containing compound biosynthetic process"/>
    <property type="evidence" value="ECO:0007669"/>
    <property type="project" value="InterPro"/>
</dbReference>
<dbReference type="Pfam" id="PF01208">
    <property type="entry name" value="URO-D"/>
    <property type="match status" value="1"/>
</dbReference>
<dbReference type="Gene3D" id="3.20.20.210">
    <property type="match status" value="1"/>
</dbReference>
<dbReference type="SUPFAM" id="SSF51726">
    <property type="entry name" value="UROD/MetE-like"/>
    <property type="match status" value="1"/>
</dbReference>
<dbReference type="GO" id="GO:0004853">
    <property type="term" value="F:uroporphyrinogen decarboxylase activity"/>
    <property type="evidence" value="ECO:0007669"/>
    <property type="project" value="InterPro"/>
</dbReference>
<feature type="domain" description="Uroporphyrinogen decarboxylase (URO-D)" evidence="1">
    <location>
        <begin position="38"/>
        <end position="179"/>
    </location>
</feature>
<gene>
    <name evidence="2" type="ORF">S01H1_71329</name>
</gene>
<organism evidence="2">
    <name type="scientific">marine sediment metagenome</name>
    <dbReference type="NCBI Taxonomy" id="412755"/>
    <lineage>
        <taxon>unclassified sequences</taxon>
        <taxon>metagenomes</taxon>
        <taxon>ecological metagenomes</taxon>
    </lineage>
</organism>